<feature type="site" description="Important for catalytic activity" evidence="7">
    <location>
        <position position="260"/>
    </location>
</feature>
<evidence type="ECO:0000313" key="8">
    <source>
        <dbReference type="EMBL" id="MFC4064923.1"/>
    </source>
</evidence>
<dbReference type="Proteomes" id="UP001595867">
    <property type="component" value="Unassembled WGS sequence"/>
</dbReference>
<organism evidence="8 9">
    <name type="scientific">Actinoplanes subglobosus</name>
    <dbReference type="NCBI Taxonomy" id="1547892"/>
    <lineage>
        <taxon>Bacteria</taxon>
        <taxon>Bacillati</taxon>
        <taxon>Actinomycetota</taxon>
        <taxon>Actinomycetes</taxon>
        <taxon>Micromonosporales</taxon>
        <taxon>Micromonosporaceae</taxon>
        <taxon>Actinoplanes</taxon>
    </lineage>
</organism>
<evidence type="ECO:0000313" key="9">
    <source>
        <dbReference type="Proteomes" id="UP001595867"/>
    </source>
</evidence>
<evidence type="ECO:0000256" key="1">
    <source>
        <dbReference type="ARBA" id="ARBA00022475"/>
    </source>
</evidence>
<comment type="function">
    <text evidence="7">Functions as a peptidoglycan terminase that cleaves nascent peptidoglycan strands endolytically to terminate their elongation.</text>
</comment>
<evidence type="ECO:0000256" key="6">
    <source>
        <dbReference type="ARBA" id="ARBA00023316"/>
    </source>
</evidence>
<dbReference type="Pfam" id="PF02618">
    <property type="entry name" value="YceG"/>
    <property type="match status" value="1"/>
</dbReference>
<proteinExistence type="inferred from homology"/>
<dbReference type="PANTHER" id="PTHR30518:SF2">
    <property type="entry name" value="ENDOLYTIC MUREIN TRANSGLYCOSYLASE"/>
    <property type="match status" value="1"/>
</dbReference>
<reference evidence="9" key="1">
    <citation type="journal article" date="2019" name="Int. J. Syst. Evol. Microbiol.">
        <title>The Global Catalogue of Microorganisms (GCM) 10K type strain sequencing project: providing services to taxonomists for standard genome sequencing and annotation.</title>
        <authorList>
            <consortium name="The Broad Institute Genomics Platform"/>
            <consortium name="The Broad Institute Genome Sequencing Center for Infectious Disease"/>
            <person name="Wu L."/>
            <person name="Ma J."/>
        </authorList>
    </citation>
    <scope>NUCLEOTIDE SEQUENCE [LARGE SCALE GENOMIC DNA]</scope>
    <source>
        <strain evidence="9">TBRC 5832</strain>
    </source>
</reference>
<evidence type="ECO:0000256" key="3">
    <source>
        <dbReference type="ARBA" id="ARBA00022989"/>
    </source>
</evidence>
<dbReference type="HAMAP" id="MF_02065">
    <property type="entry name" value="MltG"/>
    <property type="match status" value="1"/>
</dbReference>
<keyword evidence="2 7" id="KW-0812">Transmembrane</keyword>
<feature type="transmembrane region" description="Helical" evidence="7">
    <location>
        <begin position="25"/>
        <end position="47"/>
    </location>
</feature>
<dbReference type="NCBIfam" id="TIGR00247">
    <property type="entry name" value="endolytic transglycosylase MltG"/>
    <property type="match status" value="1"/>
</dbReference>
<comment type="caution">
    <text evidence="8">The sequence shown here is derived from an EMBL/GenBank/DDBJ whole genome shotgun (WGS) entry which is preliminary data.</text>
</comment>
<comment type="subcellular location">
    <subcellularLocation>
        <location evidence="7">Cell membrane</location>
        <topology evidence="7">Single-pass membrane protein</topology>
    </subcellularLocation>
</comment>
<dbReference type="RefSeq" id="WP_378065951.1">
    <property type="nucleotide sequence ID" value="NZ_JBHSBL010000006.1"/>
</dbReference>
<dbReference type="PANTHER" id="PTHR30518">
    <property type="entry name" value="ENDOLYTIC MUREIN TRANSGLYCOSYLASE"/>
    <property type="match status" value="1"/>
</dbReference>
<sequence length="390" mass="42873">MELRFESNPDPGRWRHRRKEGKGRSVVAFVMVLLLFGVLGGGAWYGYDRFSGRFLAADFDGPGSGEVIVEVKKNDTASAIADTLYAQGVVKSARAFVNAANENPDSTDIQVGQYKLRKEMKASDAVSMLLDLKNKYVEGAVTIPEGWTKMQVFDAFAKASGLKYEDFEKAAADISKLGVSAEWLKRTDGKKVDKSNIEGFLYPATYEIPDKNPNATAILKQVIVKFNAEMTKLNFVETAKTKFNISPYEALVAASITQVEALLPEDMAPVSRVLYNRAYSGDFPCGCLQLDSTVNYWLRLNGKEGKSSEKLTIDELHGDDNPYRYNAPGMSIGPISNPGELALKGAIEAPKSPYFFFVTIDAKGTMAYGKTFDEHNANIQIACKNGIPIC</sequence>
<protein>
    <recommendedName>
        <fullName evidence="7">Endolytic murein transglycosylase</fullName>
        <ecNumber evidence="7">4.2.2.29</ecNumber>
    </recommendedName>
    <alternativeName>
        <fullName evidence="7">Peptidoglycan lytic transglycosylase</fullName>
    </alternativeName>
    <alternativeName>
        <fullName evidence="7">Peptidoglycan polymerization terminase</fullName>
    </alternativeName>
</protein>
<evidence type="ECO:0000256" key="5">
    <source>
        <dbReference type="ARBA" id="ARBA00023239"/>
    </source>
</evidence>
<comment type="similarity">
    <text evidence="7">Belongs to the transglycosylase MltG family.</text>
</comment>
<keyword evidence="6 7" id="KW-0961">Cell wall biogenesis/degradation</keyword>
<evidence type="ECO:0000256" key="4">
    <source>
        <dbReference type="ARBA" id="ARBA00023136"/>
    </source>
</evidence>
<evidence type="ECO:0000256" key="7">
    <source>
        <dbReference type="HAMAP-Rule" id="MF_02065"/>
    </source>
</evidence>
<evidence type="ECO:0000256" key="2">
    <source>
        <dbReference type="ARBA" id="ARBA00022692"/>
    </source>
</evidence>
<keyword evidence="1 7" id="KW-1003">Cell membrane</keyword>
<keyword evidence="3 7" id="KW-1133">Transmembrane helix</keyword>
<name>A0ABV8IL57_9ACTN</name>
<comment type="catalytic activity">
    <reaction evidence="7">
        <text>a peptidoglycan chain = a peptidoglycan chain with N-acetyl-1,6-anhydromuramyl-[peptide] at the reducing end + a peptidoglycan chain with N-acetylglucosamine at the non-reducing end.</text>
        <dbReference type="EC" id="4.2.2.29"/>
    </reaction>
</comment>
<accession>A0ABV8IL57</accession>
<gene>
    <name evidence="7 8" type="primary">mltG</name>
    <name evidence="8" type="ORF">ACFO0C_08270</name>
</gene>
<keyword evidence="5 7" id="KW-0456">Lyase</keyword>
<dbReference type="InterPro" id="IPR003770">
    <property type="entry name" value="MLTG-like"/>
</dbReference>
<dbReference type="EC" id="4.2.2.29" evidence="7"/>
<dbReference type="Gene3D" id="3.30.1490.480">
    <property type="entry name" value="Endolytic murein transglycosylase"/>
    <property type="match status" value="1"/>
</dbReference>
<dbReference type="EMBL" id="JBHSBL010000006">
    <property type="protein sequence ID" value="MFC4064923.1"/>
    <property type="molecule type" value="Genomic_DNA"/>
</dbReference>
<keyword evidence="4 7" id="KW-0472">Membrane</keyword>
<keyword evidence="9" id="KW-1185">Reference proteome</keyword>